<accession>A0ABX0JZ58</accession>
<feature type="domain" description="AB hydrolase-1" evidence="1">
    <location>
        <begin position="3"/>
        <end position="201"/>
    </location>
</feature>
<reference evidence="2 3" key="1">
    <citation type="journal article" date="2020" name="Int. J. Syst. Evol. Microbiol.">
        <title>Novel acetic acid bacteria from cider fermentations: Acetobacter conturbans sp. nov. and Acetobacter fallax sp. nov.</title>
        <authorList>
            <person name="Sombolestani A.S."/>
            <person name="Cleenwerck I."/>
            <person name="Cnockaert M."/>
            <person name="Borremans W."/>
            <person name="Wieme A.D."/>
            <person name="De Vuyst L."/>
            <person name="Vandamme P."/>
        </authorList>
    </citation>
    <scope>NUCLEOTIDE SEQUENCE [LARGE SCALE GENOMIC DNA]</scope>
    <source>
        <strain evidence="2 3">LMG 1627</strain>
    </source>
</reference>
<dbReference type="InterPro" id="IPR000073">
    <property type="entry name" value="AB_hydrolase_1"/>
</dbReference>
<protein>
    <submittedName>
        <fullName evidence="2">Alpha/beta hydrolase</fullName>
    </submittedName>
</protein>
<evidence type="ECO:0000313" key="2">
    <source>
        <dbReference type="EMBL" id="NHN87348.1"/>
    </source>
</evidence>
<dbReference type="GO" id="GO:0016787">
    <property type="term" value="F:hydrolase activity"/>
    <property type="evidence" value="ECO:0007669"/>
    <property type="project" value="UniProtKB-KW"/>
</dbReference>
<evidence type="ECO:0000313" key="3">
    <source>
        <dbReference type="Proteomes" id="UP000631653"/>
    </source>
</evidence>
<keyword evidence="2" id="KW-0378">Hydrolase</keyword>
<dbReference type="RefSeq" id="WP_173568622.1">
    <property type="nucleotide sequence ID" value="NZ_WOSY01000001.1"/>
</dbReference>
<sequence>MRIVLVHGWAFSPAMWDAVRDELPHETLALDLGFFGPPAITLPEDEPLLAVGHSLGLLWLLMQKPLPMGSRILGINGFTRFSRATDFPAGVAPRVLDRMLAGLERNAEDVLRQFRANCGVPVEDPLPEDDLSVERLAQGLQLLRDGDGRVEKGRIHAFLASRDDAIVTPDMTAASMPSGRIRWSEKGGHLLPLSNPALCARFISEMADV</sequence>
<name>A0ABX0JZ58_9PROT</name>
<dbReference type="SUPFAM" id="SSF53474">
    <property type="entry name" value="alpha/beta-Hydrolases"/>
    <property type="match status" value="1"/>
</dbReference>
<organism evidence="2 3">
    <name type="scientific">Acetobacter conturbans</name>
    <dbReference type="NCBI Taxonomy" id="1737472"/>
    <lineage>
        <taxon>Bacteria</taxon>
        <taxon>Pseudomonadati</taxon>
        <taxon>Pseudomonadota</taxon>
        <taxon>Alphaproteobacteria</taxon>
        <taxon>Acetobacterales</taxon>
        <taxon>Acetobacteraceae</taxon>
        <taxon>Acetobacter</taxon>
    </lineage>
</organism>
<proteinExistence type="predicted"/>
<dbReference type="Pfam" id="PF12697">
    <property type="entry name" value="Abhydrolase_6"/>
    <property type="match status" value="1"/>
</dbReference>
<dbReference type="InterPro" id="IPR029058">
    <property type="entry name" value="AB_hydrolase_fold"/>
</dbReference>
<dbReference type="Proteomes" id="UP000631653">
    <property type="component" value="Unassembled WGS sequence"/>
</dbReference>
<gene>
    <name evidence="2" type="ORF">GOB81_01675</name>
</gene>
<dbReference type="Gene3D" id="3.40.50.1820">
    <property type="entry name" value="alpha/beta hydrolase"/>
    <property type="match status" value="1"/>
</dbReference>
<evidence type="ECO:0000259" key="1">
    <source>
        <dbReference type="Pfam" id="PF12697"/>
    </source>
</evidence>
<keyword evidence="3" id="KW-1185">Reference proteome</keyword>
<comment type="caution">
    <text evidence="2">The sequence shown here is derived from an EMBL/GenBank/DDBJ whole genome shotgun (WGS) entry which is preliminary data.</text>
</comment>
<dbReference type="EMBL" id="WOSY01000001">
    <property type="protein sequence ID" value="NHN87348.1"/>
    <property type="molecule type" value="Genomic_DNA"/>
</dbReference>